<keyword evidence="6 8" id="KW-0472">Membrane</keyword>
<keyword evidence="11" id="KW-1185">Reference proteome</keyword>
<gene>
    <name evidence="10" type="ORF">COLO4_11588</name>
</gene>
<dbReference type="Pfam" id="PF10225">
    <property type="entry name" value="NEMP"/>
    <property type="match status" value="1"/>
</dbReference>
<comment type="caution">
    <text evidence="10">The sequence shown here is derived from an EMBL/GenBank/DDBJ whole genome shotgun (WGS) entry which is preliminary data.</text>
</comment>
<keyword evidence="7" id="KW-0539">Nucleus</keyword>
<comment type="subcellular location">
    <subcellularLocation>
        <location evidence="1">Nucleus inner membrane</location>
        <topology evidence="1">Multi-pass membrane protein</topology>
        <orientation evidence="1">Nucleoplasmic side</orientation>
    </subcellularLocation>
</comment>
<dbReference type="EMBL" id="AWUE01014716">
    <property type="protein sequence ID" value="OMP01803.1"/>
    <property type="molecule type" value="Genomic_DNA"/>
</dbReference>
<feature type="chain" id="PRO_5012977969" description="Transmembrane protein 194" evidence="9">
    <location>
        <begin position="31"/>
        <end position="475"/>
    </location>
</feature>
<dbReference type="Proteomes" id="UP000187203">
    <property type="component" value="Unassembled WGS sequence"/>
</dbReference>
<dbReference type="PANTHER" id="PTHR31587">
    <property type="entry name" value="TRANSMEMBRANE PROTEIN (DUF2215)"/>
    <property type="match status" value="1"/>
</dbReference>
<feature type="transmembrane region" description="Helical" evidence="8">
    <location>
        <begin position="241"/>
        <end position="261"/>
    </location>
</feature>
<reference evidence="11" key="1">
    <citation type="submission" date="2013-09" db="EMBL/GenBank/DDBJ databases">
        <title>Corchorus olitorius genome sequencing.</title>
        <authorList>
            <person name="Alam M."/>
            <person name="Haque M.S."/>
            <person name="Islam M.S."/>
            <person name="Emdad E.M."/>
            <person name="Islam M.M."/>
            <person name="Ahmed B."/>
            <person name="Halim A."/>
            <person name="Hossen Q.M.M."/>
            <person name="Hossain M.Z."/>
            <person name="Ahmed R."/>
            <person name="Khan M.M."/>
            <person name="Islam R."/>
            <person name="Rashid M.M."/>
            <person name="Khan S.A."/>
            <person name="Rahman M.S."/>
            <person name="Alam M."/>
            <person name="Yahiya A.S."/>
            <person name="Khan M.S."/>
            <person name="Azam M.S."/>
            <person name="Haque T."/>
            <person name="Lashkar M.Z.H."/>
            <person name="Akhand A.I."/>
            <person name="Morshed G."/>
            <person name="Roy S."/>
            <person name="Uddin K.S."/>
            <person name="Rabeya T."/>
            <person name="Hossain A.S."/>
            <person name="Chowdhury A."/>
            <person name="Snigdha A.R."/>
            <person name="Mortoza M.S."/>
            <person name="Matin S.A."/>
            <person name="Hoque S.M.E."/>
            <person name="Islam M.K."/>
            <person name="Roy D.K."/>
            <person name="Haider R."/>
            <person name="Moosa M.M."/>
            <person name="Elias S.M."/>
            <person name="Hasan A.M."/>
            <person name="Jahan S."/>
            <person name="Shafiuddin M."/>
            <person name="Mahmood N."/>
            <person name="Shommy N.S."/>
        </authorList>
    </citation>
    <scope>NUCLEOTIDE SEQUENCE [LARGE SCALE GENOMIC DNA]</scope>
    <source>
        <strain evidence="11">cv. O-4</strain>
    </source>
</reference>
<proteinExistence type="inferred from homology"/>
<feature type="signal peptide" evidence="9">
    <location>
        <begin position="1"/>
        <end position="30"/>
    </location>
</feature>
<feature type="transmembrane region" description="Helical" evidence="8">
    <location>
        <begin position="273"/>
        <end position="294"/>
    </location>
</feature>
<evidence type="ECO:0000256" key="9">
    <source>
        <dbReference type="SAM" id="SignalP"/>
    </source>
</evidence>
<feature type="transmembrane region" description="Helical" evidence="8">
    <location>
        <begin position="164"/>
        <end position="184"/>
    </location>
</feature>
<feature type="transmembrane region" description="Helical" evidence="8">
    <location>
        <begin position="196"/>
        <end position="221"/>
    </location>
</feature>
<evidence type="ECO:0000256" key="1">
    <source>
        <dbReference type="ARBA" id="ARBA00004575"/>
    </source>
</evidence>
<accession>A0A1R3K404</accession>
<dbReference type="GO" id="GO:0005637">
    <property type="term" value="C:nuclear inner membrane"/>
    <property type="evidence" value="ECO:0007669"/>
    <property type="project" value="UniProtKB-SubCell"/>
</dbReference>
<keyword evidence="4 9" id="KW-0732">Signal</keyword>
<organism evidence="10 11">
    <name type="scientific">Corchorus olitorius</name>
    <dbReference type="NCBI Taxonomy" id="93759"/>
    <lineage>
        <taxon>Eukaryota</taxon>
        <taxon>Viridiplantae</taxon>
        <taxon>Streptophyta</taxon>
        <taxon>Embryophyta</taxon>
        <taxon>Tracheophyta</taxon>
        <taxon>Spermatophyta</taxon>
        <taxon>Magnoliopsida</taxon>
        <taxon>eudicotyledons</taxon>
        <taxon>Gunneridae</taxon>
        <taxon>Pentapetalae</taxon>
        <taxon>rosids</taxon>
        <taxon>malvids</taxon>
        <taxon>Malvales</taxon>
        <taxon>Malvaceae</taxon>
        <taxon>Grewioideae</taxon>
        <taxon>Apeibeae</taxon>
        <taxon>Corchorus</taxon>
    </lineage>
</organism>
<evidence type="ECO:0000256" key="8">
    <source>
        <dbReference type="SAM" id="Phobius"/>
    </source>
</evidence>
<evidence type="ECO:0000256" key="5">
    <source>
        <dbReference type="ARBA" id="ARBA00022989"/>
    </source>
</evidence>
<keyword evidence="3 8" id="KW-0812">Transmembrane</keyword>
<dbReference type="STRING" id="93759.A0A1R3K404"/>
<dbReference type="PANTHER" id="PTHR31587:SF4">
    <property type="entry name" value="TRANSMEMBRANE PROTEIN (DUF2215)"/>
    <property type="match status" value="1"/>
</dbReference>
<evidence type="ECO:0000256" key="7">
    <source>
        <dbReference type="ARBA" id="ARBA00023242"/>
    </source>
</evidence>
<evidence type="ECO:0000313" key="11">
    <source>
        <dbReference type="Proteomes" id="UP000187203"/>
    </source>
</evidence>
<evidence type="ECO:0008006" key="12">
    <source>
        <dbReference type="Google" id="ProtNLM"/>
    </source>
</evidence>
<evidence type="ECO:0000313" key="10">
    <source>
        <dbReference type="EMBL" id="OMP01803.1"/>
    </source>
</evidence>
<keyword evidence="5 8" id="KW-1133">Transmembrane helix</keyword>
<evidence type="ECO:0000256" key="4">
    <source>
        <dbReference type="ARBA" id="ARBA00022729"/>
    </source>
</evidence>
<dbReference type="AlphaFoldDB" id="A0A1R3K404"/>
<dbReference type="InterPro" id="IPR019358">
    <property type="entry name" value="NEMP_fam"/>
</dbReference>
<name>A0A1R3K404_9ROSI</name>
<evidence type="ECO:0000256" key="3">
    <source>
        <dbReference type="ARBA" id="ARBA00022692"/>
    </source>
</evidence>
<comment type="similarity">
    <text evidence="2">Belongs to the NEMP family.</text>
</comment>
<sequence length="475" mass="53294">MGIGKRLRGFALVLCLLFLAFSSFSSVAFSGNHSLVVGEFNKTFLFFPSLQVESSPGLKPGTRVLCERVHIDGLSRFSNLKKFAHSIKVKVSHGDSSLRRPNLEVCFHRNASLGIGMCPQGKWQKVSKGSWVTPMSPFDHKLLDIRLIGSSQEMLEVSIEEEFFLYRIIFLISGIVLLSLASSLSQSLVFYYSSAMAVGVILVILIVLFQLGLGTFLLGYVPRLLHSLLSELGISEDMYNPLAIFLLGFVVLAGAWLGFWVVRKLVLAEDGSIDISTSLFVAWSIRIVAVIMILQSSLDPILAAEALISGLMLSSLLRKVTRLRFLRRTCKKLFKFVKNIGSKTRIPDLLPDQDSYDEYIYKRPKNSNCLKRQSRRFPLASCNTSIQGLNRTSPSQLSDEDSFLSTFHNTPERKKFTKAEWEKFTKDSTQKALDELVSSPDFSKWVASNADRITVTPSTSSASNSARRRRWFLWS</sequence>
<feature type="transmembrane region" description="Helical" evidence="8">
    <location>
        <begin position="300"/>
        <end position="317"/>
    </location>
</feature>
<evidence type="ECO:0000256" key="6">
    <source>
        <dbReference type="ARBA" id="ARBA00023136"/>
    </source>
</evidence>
<evidence type="ECO:0000256" key="2">
    <source>
        <dbReference type="ARBA" id="ARBA00005748"/>
    </source>
</evidence>
<dbReference type="OrthoDB" id="1890267at2759"/>
<protein>
    <recommendedName>
        <fullName evidence="12">Transmembrane protein 194</fullName>
    </recommendedName>
</protein>